<accession>A0A0C1TVA7</accession>
<dbReference type="Pfam" id="PF13175">
    <property type="entry name" value="AAA_15"/>
    <property type="match status" value="1"/>
</dbReference>
<dbReference type="AlphaFoldDB" id="A0A0C1TVA7"/>
<comment type="caution">
    <text evidence="2">The sequence shown here is derived from an EMBL/GenBank/DDBJ whole genome shotgun (WGS) entry which is preliminary data.</text>
</comment>
<dbReference type="OrthoDB" id="9801813at2"/>
<dbReference type="InterPro" id="IPR041685">
    <property type="entry name" value="AAA_GajA/Old/RecF-like"/>
</dbReference>
<dbReference type="Proteomes" id="UP000031366">
    <property type="component" value="Unassembled WGS sequence"/>
</dbReference>
<proteinExistence type="predicted"/>
<dbReference type="EMBL" id="AYSO01000020">
    <property type="protein sequence ID" value="KIE44664.1"/>
    <property type="molecule type" value="Genomic_DNA"/>
</dbReference>
<gene>
    <name evidence="2" type="ORF">U732_259</name>
</gene>
<reference evidence="2 3" key="1">
    <citation type="journal article" date="2015" name="Infect. Genet. Evol.">
        <title>Genomic sequences of six botulinum neurotoxin-producing strains representing three clostridial species illustrate the mobility and diversity of botulinum neurotoxin genes.</title>
        <authorList>
            <person name="Smith T.J."/>
            <person name="Hill K.K."/>
            <person name="Xie G."/>
            <person name="Foley B.T."/>
            <person name="Williamson C.H."/>
            <person name="Foster J.T."/>
            <person name="Johnson S.L."/>
            <person name="Chertkov O."/>
            <person name="Teshima H."/>
            <person name="Gibbons H.S."/>
            <person name="Johnsky L.A."/>
            <person name="Karavis M.A."/>
            <person name="Smith L.A."/>
        </authorList>
    </citation>
    <scope>NUCLEOTIDE SEQUENCE [LARGE SCALE GENOMIC DNA]</scope>
    <source>
        <strain evidence="2 3">CDC 2741</strain>
    </source>
</reference>
<dbReference type="STRING" id="29341.RSJ17_04100"/>
<protein>
    <submittedName>
        <fullName evidence="2">AAA ATPase domain protein</fullName>
    </submittedName>
</protein>
<organism evidence="2 3">
    <name type="scientific">Clostridium argentinense CDC 2741</name>
    <dbReference type="NCBI Taxonomy" id="1418104"/>
    <lineage>
        <taxon>Bacteria</taxon>
        <taxon>Bacillati</taxon>
        <taxon>Bacillota</taxon>
        <taxon>Clostridia</taxon>
        <taxon>Eubacteriales</taxon>
        <taxon>Clostridiaceae</taxon>
        <taxon>Clostridium</taxon>
    </lineage>
</organism>
<feature type="domain" description="Endonuclease GajA/Old nuclease/RecF-like AAA" evidence="1">
    <location>
        <begin position="7"/>
        <end position="59"/>
    </location>
</feature>
<keyword evidence="3" id="KW-1185">Reference proteome</keyword>
<evidence type="ECO:0000313" key="3">
    <source>
        <dbReference type="Proteomes" id="UP000031366"/>
    </source>
</evidence>
<evidence type="ECO:0000313" key="2">
    <source>
        <dbReference type="EMBL" id="KIE44664.1"/>
    </source>
</evidence>
<evidence type="ECO:0000259" key="1">
    <source>
        <dbReference type="Pfam" id="PF13175"/>
    </source>
</evidence>
<name>A0A0C1TVA7_9CLOT</name>
<sequence>MYKNKNKTNHIPLKYQSRGIKNLMLLITLQELMSNHGILFLEEPEQNLEPFMQRKIIKK</sequence>
<dbReference type="RefSeq" id="WP_039635998.1">
    <property type="nucleotide sequence ID" value="NZ_AYSO01000020.1"/>
</dbReference>